<dbReference type="Pfam" id="PF00884">
    <property type="entry name" value="Sulfatase"/>
    <property type="match status" value="1"/>
</dbReference>
<evidence type="ECO:0000256" key="4">
    <source>
        <dbReference type="ARBA" id="ARBA00022837"/>
    </source>
</evidence>
<protein>
    <submittedName>
        <fullName evidence="6">N-acetylgalactosamine-6-sulfatase</fullName>
    </submittedName>
</protein>
<dbReference type="OrthoDB" id="9764377at2"/>
<dbReference type="InterPro" id="IPR050738">
    <property type="entry name" value="Sulfatase"/>
</dbReference>
<keyword evidence="7" id="KW-1185">Reference proteome</keyword>
<sequence>MKNSFLPSFTFPQFPSLPKALVGGLLFLGFSCQAPKTEESTVVSDDRPNIIFIFADDWGYGDLGAYGATEVKTPNLDKLAEQGTKFTQFHVTSGVCSPSRSSVITGHFPARHRVHGHFAGNEPNAKRNMPNWLDENLPVYMPQVMQDAGYTTAHFGKWHLGGGGLPHGDLSAPEPKAYGYDETRVWNGNGPTWKGDQLWPTTRYMDDDSTWVHSSSRIVVDVTIDFLERNKDKGSPMFVNLWLKDPHTPLWPTDEQKAPYSGMGPDKEVYFGVLTDADRHIGRLMAALEEMGLDDNTIVIFSSDNGPAAYGPSLTAGLTGGLRGRKVDIFEGGVNVPFIVRWPGKVDAGKVDSTSVLSTVDLLPTFAALAHKDLPSDYQVDGENIISIFDNKTFNRTKPLFWEWRFAVADRPNGWVSAAVRDGEWKLMSDEKRGRVELYNIKDDRAESIDVAAANPEKVTQLLAMWDQWKSELPE</sequence>
<keyword evidence="3" id="KW-0378">Hydrolase</keyword>
<reference evidence="6 7" key="1">
    <citation type="submission" date="2016-10" db="EMBL/GenBank/DDBJ databases">
        <authorList>
            <person name="de Groot N.N."/>
        </authorList>
    </citation>
    <scope>NUCLEOTIDE SEQUENCE [LARGE SCALE GENOMIC DNA]</scope>
    <source>
        <strain evidence="6 7">DSM 23399</strain>
    </source>
</reference>
<dbReference type="InterPro" id="IPR024607">
    <property type="entry name" value="Sulfatase_CS"/>
</dbReference>
<dbReference type="PROSITE" id="PS51257">
    <property type="entry name" value="PROKAR_LIPOPROTEIN"/>
    <property type="match status" value="1"/>
</dbReference>
<accession>A0A1I1BTE0</accession>
<keyword evidence="4" id="KW-0106">Calcium</keyword>
<dbReference type="GO" id="GO:0046872">
    <property type="term" value="F:metal ion binding"/>
    <property type="evidence" value="ECO:0007669"/>
    <property type="project" value="UniProtKB-KW"/>
</dbReference>
<dbReference type="PANTHER" id="PTHR42693">
    <property type="entry name" value="ARYLSULFATASE FAMILY MEMBER"/>
    <property type="match status" value="1"/>
</dbReference>
<gene>
    <name evidence="6" type="ORF">SAMN04489723_11768</name>
</gene>
<dbReference type="Proteomes" id="UP000198790">
    <property type="component" value="Unassembled WGS sequence"/>
</dbReference>
<dbReference type="GO" id="GO:0004065">
    <property type="term" value="F:arylsulfatase activity"/>
    <property type="evidence" value="ECO:0007669"/>
    <property type="project" value="TreeGrafter"/>
</dbReference>
<dbReference type="AlphaFoldDB" id="A0A1I1BTE0"/>
<evidence type="ECO:0000259" key="5">
    <source>
        <dbReference type="Pfam" id="PF00884"/>
    </source>
</evidence>
<evidence type="ECO:0000256" key="1">
    <source>
        <dbReference type="ARBA" id="ARBA00008779"/>
    </source>
</evidence>
<dbReference type="InterPro" id="IPR000917">
    <property type="entry name" value="Sulfatase_N"/>
</dbReference>
<evidence type="ECO:0000256" key="2">
    <source>
        <dbReference type="ARBA" id="ARBA00022723"/>
    </source>
</evidence>
<proteinExistence type="inferred from homology"/>
<keyword evidence="2" id="KW-0479">Metal-binding</keyword>
<organism evidence="6 7">
    <name type="scientific">Algoriphagus aquimarinus</name>
    <dbReference type="NCBI Taxonomy" id="237018"/>
    <lineage>
        <taxon>Bacteria</taxon>
        <taxon>Pseudomonadati</taxon>
        <taxon>Bacteroidota</taxon>
        <taxon>Cytophagia</taxon>
        <taxon>Cytophagales</taxon>
        <taxon>Cyclobacteriaceae</taxon>
        <taxon>Algoriphagus</taxon>
    </lineage>
</organism>
<evidence type="ECO:0000313" key="7">
    <source>
        <dbReference type="Proteomes" id="UP000198790"/>
    </source>
</evidence>
<evidence type="ECO:0000256" key="3">
    <source>
        <dbReference type="ARBA" id="ARBA00022801"/>
    </source>
</evidence>
<dbReference type="SUPFAM" id="SSF53649">
    <property type="entry name" value="Alkaline phosphatase-like"/>
    <property type="match status" value="1"/>
</dbReference>
<dbReference type="PROSITE" id="PS00523">
    <property type="entry name" value="SULFATASE_1"/>
    <property type="match status" value="1"/>
</dbReference>
<dbReference type="PANTHER" id="PTHR42693:SF53">
    <property type="entry name" value="ENDO-4-O-SULFATASE"/>
    <property type="match status" value="1"/>
</dbReference>
<dbReference type="Gene3D" id="3.30.1120.10">
    <property type="match status" value="1"/>
</dbReference>
<dbReference type="EMBL" id="FOKK01000017">
    <property type="protein sequence ID" value="SFB53561.1"/>
    <property type="molecule type" value="Genomic_DNA"/>
</dbReference>
<name>A0A1I1BTE0_9BACT</name>
<feature type="domain" description="Sulfatase N-terminal" evidence="5">
    <location>
        <begin position="48"/>
        <end position="370"/>
    </location>
</feature>
<dbReference type="STRING" id="237018.SAMN04489723_11768"/>
<dbReference type="InterPro" id="IPR017850">
    <property type="entry name" value="Alkaline_phosphatase_core_sf"/>
</dbReference>
<dbReference type="RefSeq" id="WP_092900029.1">
    <property type="nucleotide sequence ID" value="NZ_FOKK01000017.1"/>
</dbReference>
<comment type="similarity">
    <text evidence="1">Belongs to the sulfatase family.</text>
</comment>
<dbReference type="Gene3D" id="3.40.720.10">
    <property type="entry name" value="Alkaline Phosphatase, subunit A"/>
    <property type="match status" value="1"/>
</dbReference>
<evidence type="ECO:0000313" key="6">
    <source>
        <dbReference type="EMBL" id="SFB53561.1"/>
    </source>
</evidence>